<dbReference type="Proteomes" id="UP000182062">
    <property type="component" value="Unassembled WGS sequence"/>
</dbReference>
<sequence length="96" mass="10535">MTGIIICLILLMLVAYLGWSIIWIAPLVAGQLAQEGKERLLGRFALCHPPLNKTLPLFFPQEHSDEGGSRATRGKRSLARKSIAVITGCTKMLAFN</sequence>
<name>A0A1J6W968_9BACI</name>
<dbReference type="EMBL" id="MINN01000011">
    <property type="protein sequence ID" value="OIU73276.1"/>
    <property type="molecule type" value="Genomic_DNA"/>
</dbReference>
<reference evidence="1 2" key="1">
    <citation type="submission" date="2016-09" db="EMBL/GenBank/DDBJ databases">
        <title>Bacillus aquimaris SAMM genome sequence reveals colonization and biosurfactant production capacities.</title>
        <authorList>
            <person name="Waghmode S.R."/>
            <person name="Suryavanshi M.V."/>
        </authorList>
    </citation>
    <scope>NUCLEOTIDE SEQUENCE [LARGE SCALE GENOMIC DNA]</scope>
    <source>
        <strain evidence="1 2">SAMM</strain>
    </source>
</reference>
<keyword evidence="2" id="KW-1185">Reference proteome</keyword>
<proteinExistence type="predicted"/>
<comment type="caution">
    <text evidence="1">The sequence shown here is derived from an EMBL/GenBank/DDBJ whole genome shotgun (WGS) entry which is preliminary data.</text>
</comment>
<dbReference type="RefSeq" id="WP_071616814.1">
    <property type="nucleotide sequence ID" value="NZ_MINN01000011.1"/>
</dbReference>
<evidence type="ECO:0000313" key="2">
    <source>
        <dbReference type="Proteomes" id="UP000182062"/>
    </source>
</evidence>
<accession>A0A1J6W968</accession>
<organism evidence="1 2">
    <name type="scientific">Rossellomorea aquimaris</name>
    <dbReference type="NCBI Taxonomy" id="189382"/>
    <lineage>
        <taxon>Bacteria</taxon>
        <taxon>Bacillati</taxon>
        <taxon>Bacillota</taxon>
        <taxon>Bacilli</taxon>
        <taxon>Bacillales</taxon>
        <taxon>Bacillaceae</taxon>
        <taxon>Rossellomorea</taxon>
    </lineage>
</organism>
<protein>
    <submittedName>
        <fullName evidence="1">Uncharacterized protein</fullName>
    </submittedName>
</protein>
<gene>
    <name evidence="1" type="ORF">BHE18_14525</name>
</gene>
<evidence type="ECO:0000313" key="1">
    <source>
        <dbReference type="EMBL" id="OIU73276.1"/>
    </source>
</evidence>
<dbReference type="AlphaFoldDB" id="A0A1J6W968"/>